<dbReference type="Proteomes" id="UP000199065">
    <property type="component" value="Unassembled WGS sequence"/>
</dbReference>
<proteinExistence type="predicted"/>
<evidence type="ECO:0000313" key="1">
    <source>
        <dbReference type="EMBL" id="SFG38007.1"/>
    </source>
</evidence>
<reference evidence="1 2" key="1">
    <citation type="submission" date="2016-10" db="EMBL/GenBank/DDBJ databases">
        <authorList>
            <person name="de Groot N.N."/>
        </authorList>
    </citation>
    <scope>NUCLEOTIDE SEQUENCE [LARGE SCALE GENOMIC DNA]</scope>
    <source>
        <strain>J11</strain>
        <strain evidence="2">PG 39</strain>
    </source>
</reference>
<dbReference type="STRING" id="185761.SAMN05660282_00732"/>
<sequence>MSSANFGHTRGDTAPERITMRDVEEAACACGFQPWMMDDRMIVGFTNHSTLVTIENVDLPLVVFNSRLRAPLGISSVEKLARVIAQWNQERINPALYWTVDAIGWQWLHIRTTIPVGTGLTEEQLYVGTKTSIELAMIASNFLVEQFPELDVSELAVDVRVWEDQLRLGPAGVGVSGWTHQQLLDQPGQGPHDASSILRELEDIENDMRLVTYSPPEPEDADSEITDLDIPDTVTIDDIVEQLDNLGIREVATHEQAVGTSINEIPFGFILDNGPSLMIRGMWYANRNKERDFLHTELLCNDYTSKYPMAKVFVSPDLDGLQVAVEAVTEIPAGMTGRQLIHCLAGGINEVLRTLDELTQEATGESVVRWG</sequence>
<dbReference type="RefSeq" id="WP_092284520.1">
    <property type="nucleotide sequence ID" value="NZ_FOPJ01000003.1"/>
</dbReference>
<gene>
    <name evidence="1" type="ORF">SAMN05660282_00732</name>
</gene>
<evidence type="ECO:0008006" key="3">
    <source>
        <dbReference type="Google" id="ProtNLM"/>
    </source>
</evidence>
<dbReference type="AlphaFoldDB" id="A0A1I2RH91"/>
<keyword evidence="2" id="KW-1185">Reference proteome</keyword>
<dbReference type="EMBL" id="FOPJ01000003">
    <property type="protein sequence ID" value="SFG38007.1"/>
    <property type="molecule type" value="Genomic_DNA"/>
</dbReference>
<evidence type="ECO:0000313" key="2">
    <source>
        <dbReference type="Proteomes" id="UP000199065"/>
    </source>
</evidence>
<name>A0A1I2RH91_9CORY</name>
<accession>A0A1I2RH91</accession>
<protein>
    <recommendedName>
        <fullName evidence="3">Sensory transduction regulator</fullName>
    </recommendedName>
</protein>
<dbReference type="OrthoDB" id="4420706at2"/>
<organism evidence="1 2">
    <name type="scientific">Corynebacterium spheniscorum</name>
    <dbReference type="NCBI Taxonomy" id="185761"/>
    <lineage>
        <taxon>Bacteria</taxon>
        <taxon>Bacillati</taxon>
        <taxon>Actinomycetota</taxon>
        <taxon>Actinomycetes</taxon>
        <taxon>Mycobacteriales</taxon>
        <taxon>Corynebacteriaceae</taxon>
        <taxon>Corynebacterium</taxon>
    </lineage>
</organism>